<dbReference type="Proteomes" id="UP000004507">
    <property type="component" value="Unassembled WGS sequence"/>
</dbReference>
<gene>
    <name evidence="1" type="ORF">SKA53_05343</name>
</gene>
<evidence type="ECO:0000313" key="1">
    <source>
        <dbReference type="EMBL" id="EAQ06486.1"/>
    </source>
</evidence>
<dbReference type="EMBL" id="AAMS01000005">
    <property type="protein sequence ID" value="EAQ06486.1"/>
    <property type="molecule type" value="Genomic_DNA"/>
</dbReference>
<evidence type="ECO:0000313" key="2">
    <source>
        <dbReference type="Proteomes" id="UP000004507"/>
    </source>
</evidence>
<dbReference type="Pfam" id="PF02620">
    <property type="entry name" value="YceD"/>
    <property type="match status" value="1"/>
</dbReference>
<dbReference type="STRING" id="314232.SKA53_05343"/>
<comment type="caution">
    <text evidence="1">The sequence shown here is derived from an EMBL/GenBank/DDBJ whole genome shotgun (WGS) entry which is preliminary data.</text>
</comment>
<sequence>MADLAASRGTSFALTPDAAERHAIADTLGIVGIKKLRFAGTLTPQGRKDWVLSADLGATVVQDCVVTLDPVTSRIDETLTRQYLSDLPELTGTEVEMPEDDTAEPLPDTIDLYAVLTEALALALPLYPRAAGAALEQTIYTEKGVTPLTDEAARPFAGLGALRDSLKDTDD</sequence>
<proteinExistence type="predicted"/>
<keyword evidence="2" id="KW-1185">Reference proteome</keyword>
<protein>
    <recommendedName>
        <fullName evidence="3">50S ribosomal protein L34</fullName>
    </recommendedName>
</protein>
<reference evidence="1 2" key="1">
    <citation type="submission" date="2006-01" db="EMBL/GenBank/DDBJ databases">
        <authorList>
            <person name="Hagstrom A."/>
            <person name="Ferriera S."/>
            <person name="Johnson J."/>
            <person name="Kravitz S."/>
            <person name="Halpern A."/>
            <person name="Remington K."/>
            <person name="Beeson K."/>
            <person name="Tran B."/>
            <person name="Rogers Y.-H."/>
            <person name="Friedman R."/>
            <person name="Venter J.C."/>
        </authorList>
    </citation>
    <scope>NUCLEOTIDE SEQUENCE [LARGE SCALE GENOMIC DNA]</scope>
    <source>
        <strain evidence="1 2">SKA53</strain>
    </source>
</reference>
<dbReference type="HOGENOM" id="CLU_088841_1_0_5"/>
<dbReference type="eggNOG" id="COG1399">
    <property type="taxonomic scope" value="Bacteria"/>
</dbReference>
<name>A3V6G2_9RHOB</name>
<dbReference type="AlphaFoldDB" id="A3V6G2"/>
<evidence type="ECO:0008006" key="3">
    <source>
        <dbReference type="Google" id="ProtNLM"/>
    </source>
</evidence>
<accession>A3V6G2</accession>
<dbReference type="InterPro" id="IPR003772">
    <property type="entry name" value="YceD"/>
</dbReference>
<organism evidence="1 2">
    <name type="scientific">Yoonia vestfoldensis SKA53</name>
    <dbReference type="NCBI Taxonomy" id="314232"/>
    <lineage>
        <taxon>Bacteria</taxon>
        <taxon>Pseudomonadati</taxon>
        <taxon>Pseudomonadota</taxon>
        <taxon>Alphaproteobacteria</taxon>
        <taxon>Rhodobacterales</taxon>
        <taxon>Paracoccaceae</taxon>
        <taxon>Yoonia</taxon>
    </lineage>
</organism>